<protein>
    <submittedName>
        <fullName evidence="1">Uncharacterized protein</fullName>
    </submittedName>
</protein>
<comment type="caution">
    <text evidence="1">The sequence shown here is derived from an EMBL/GenBank/DDBJ whole genome shotgun (WGS) entry which is preliminary data.</text>
</comment>
<gene>
    <name evidence="1" type="ORF">O6H91_20G042700</name>
</gene>
<evidence type="ECO:0000313" key="2">
    <source>
        <dbReference type="Proteomes" id="UP001162992"/>
    </source>
</evidence>
<proteinExistence type="predicted"/>
<dbReference type="Proteomes" id="UP001162992">
    <property type="component" value="Chromosome 20"/>
</dbReference>
<reference evidence="2" key="1">
    <citation type="journal article" date="2024" name="Proc. Natl. Acad. Sci. U.S.A.">
        <title>Extraordinary preservation of gene collinearity over three hundred million years revealed in homosporous lycophytes.</title>
        <authorList>
            <person name="Li C."/>
            <person name="Wickell D."/>
            <person name="Kuo L.Y."/>
            <person name="Chen X."/>
            <person name="Nie B."/>
            <person name="Liao X."/>
            <person name="Peng D."/>
            <person name="Ji J."/>
            <person name="Jenkins J."/>
            <person name="Williams M."/>
            <person name="Shu S."/>
            <person name="Plott C."/>
            <person name="Barry K."/>
            <person name="Rajasekar S."/>
            <person name="Grimwood J."/>
            <person name="Han X."/>
            <person name="Sun S."/>
            <person name="Hou Z."/>
            <person name="He W."/>
            <person name="Dai G."/>
            <person name="Sun C."/>
            <person name="Schmutz J."/>
            <person name="Leebens-Mack J.H."/>
            <person name="Li F.W."/>
            <person name="Wang L."/>
        </authorList>
    </citation>
    <scope>NUCLEOTIDE SEQUENCE [LARGE SCALE GENOMIC DNA]</scope>
    <source>
        <strain evidence="2">cv. PW_Plant_1</strain>
    </source>
</reference>
<name>A0ACC2ARB8_DIPCM</name>
<dbReference type="EMBL" id="CM055111">
    <property type="protein sequence ID" value="KAJ7519519.1"/>
    <property type="molecule type" value="Genomic_DNA"/>
</dbReference>
<evidence type="ECO:0000313" key="1">
    <source>
        <dbReference type="EMBL" id="KAJ7519519.1"/>
    </source>
</evidence>
<organism evidence="1 2">
    <name type="scientific">Diphasiastrum complanatum</name>
    <name type="common">Issler's clubmoss</name>
    <name type="synonym">Lycopodium complanatum</name>
    <dbReference type="NCBI Taxonomy" id="34168"/>
    <lineage>
        <taxon>Eukaryota</taxon>
        <taxon>Viridiplantae</taxon>
        <taxon>Streptophyta</taxon>
        <taxon>Embryophyta</taxon>
        <taxon>Tracheophyta</taxon>
        <taxon>Lycopodiopsida</taxon>
        <taxon>Lycopodiales</taxon>
        <taxon>Lycopodiaceae</taxon>
        <taxon>Lycopodioideae</taxon>
        <taxon>Diphasiastrum</taxon>
    </lineage>
</organism>
<accession>A0ACC2ARB8</accession>
<sequence>MAQTSLITASLSLHPLSHPYDNAPLLRPLLSAATVPFASFGVAIQSSCYCKSKAGRSGRPRCLAMYSGAIPASAAATTAPYVAESVRILGTFIPVALAVFVSYELKIGFQKEILSAIFRSSIQLLFLGFALKFVFEGEKVLMCTFAIFFMVLVAGHTAGERAKELPNSHLVATLSLAVGAVGTLALMMLLRVFSFTPRYIIPTAGYVVGNSMSMVGGTLSRLHRDICLHQGQIEAALALGATPQQAIQRHVRRAVTQGMGPMVDSIKTAGLVSMPGSMTGMLMSGAPPLEAVQMQIQVLYMLLGASALSCLFSSFFGWRALFSKSYQLLFAELQVSS</sequence>
<keyword evidence="2" id="KW-1185">Reference proteome</keyword>